<dbReference type="VEuPathDB" id="VectorBase:LOC119183236"/>
<accession>A0A9J6E1D7</accession>
<reference evidence="1" key="1">
    <citation type="journal article" date="2020" name="Cell">
        <title>Large-Scale Comparative Analyses of Tick Genomes Elucidate Their Genetic Diversity and Vector Capacities.</title>
        <authorList>
            <consortium name="Tick Genome and Microbiome Consortium (TIGMIC)"/>
            <person name="Jia N."/>
            <person name="Wang J."/>
            <person name="Shi W."/>
            <person name="Du L."/>
            <person name="Sun Y."/>
            <person name="Zhan W."/>
            <person name="Jiang J.F."/>
            <person name="Wang Q."/>
            <person name="Zhang B."/>
            <person name="Ji P."/>
            <person name="Bell-Sakyi L."/>
            <person name="Cui X.M."/>
            <person name="Yuan T.T."/>
            <person name="Jiang B.G."/>
            <person name="Yang W.F."/>
            <person name="Lam T.T."/>
            <person name="Chang Q.C."/>
            <person name="Ding S.J."/>
            <person name="Wang X.J."/>
            <person name="Zhu J.G."/>
            <person name="Ruan X.D."/>
            <person name="Zhao L."/>
            <person name="Wei J.T."/>
            <person name="Ye R.Z."/>
            <person name="Que T.C."/>
            <person name="Du C.H."/>
            <person name="Zhou Y.H."/>
            <person name="Cheng J.X."/>
            <person name="Dai P.F."/>
            <person name="Guo W.B."/>
            <person name="Han X.H."/>
            <person name="Huang E.J."/>
            <person name="Li L.F."/>
            <person name="Wei W."/>
            <person name="Gao Y.C."/>
            <person name="Liu J.Z."/>
            <person name="Shao H.Z."/>
            <person name="Wang X."/>
            <person name="Wang C.C."/>
            <person name="Yang T.C."/>
            <person name="Huo Q.B."/>
            <person name="Li W."/>
            <person name="Chen H.Y."/>
            <person name="Chen S.E."/>
            <person name="Zhou L.G."/>
            <person name="Ni X.B."/>
            <person name="Tian J.H."/>
            <person name="Sheng Y."/>
            <person name="Liu T."/>
            <person name="Pan Y.S."/>
            <person name="Xia L.Y."/>
            <person name="Li J."/>
            <person name="Zhao F."/>
            <person name="Cao W.C."/>
        </authorList>
    </citation>
    <scope>NUCLEOTIDE SEQUENCE</scope>
    <source>
        <strain evidence="1">Rmic-2018</strain>
    </source>
</reference>
<dbReference type="AlphaFoldDB" id="A0A9J6E1D7"/>
<protein>
    <recommendedName>
        <fullName evidence="3">Nuclease HARBI1</fullName>
    </recommendedName>
</protein>
<dbReference type="Proteomes" id="UP000821866">
    <property type="component" value="Chromosome 4"/>
</dbReference>
<keyword evidence="2" id="KW-1185">Reference proteome</keyword>
<organism evidence="1 2">
    <name type="scientific">Rhipicephalus microplus</name>
    <name type="common">Cattle tick</name>
    <name type="synonym">Boophilus microplus</name>
    <dbReference type="NCBI Taxonomy" id="6941"/>
    <lineage>
        <taxon>Eukaryota</taxon>
        <taxon>Metazoa</taxon>
        <taxon>Ecdysozoa</taxon>
        <taxon>Arthropoda</taxon>
        <taxon>Chelicerata</taxon>
        <taxon>Arachnida</taxon>
        <taxon>Acari</taxon>
        <taxon>Parasitiformes</taxon>
        <taxon>Ixodida</taxon>
        <taxon>Ixodoidea</taxon>
        <taxon>Ixodidae</taxon>
        <taxon>Rhipicephalinae</taxon>
        <taxon>Rhipicephalus</taxon>
        <taxon>Boophilus</taxon>
    </lineage>
</organism>
<evidence type="ECO:0000313" key="2">
    <source>
        <dbReference type="Proteomes" id="UP000821866"/>
    </source>
</evidence>
<reference evidence="1" key="2">
    <citation type="submission" date="2021-09" db="EMBL/GenBank/DDBJ databases">
        <authorList>
            <person name="Jia N."/>
            <person name="Wang J."/>
            <person name="Shi W."/>
            <person name="Du L."/>
            <person name="Sun Y."/>
            <person name="Zhan W."/>
            <person name="Jiang J."/>
            <person name="Wang Q."/>
            <person name="Zhang B."/>
            <person name="Ji P."/>
            <person name="Sakyi L.B."/>
            <person name="Cui X."/>
            <person name="Yuan T."/>
            <person name="Jiang B."/>
            <person name="Yang W."/>
            <person name="Lam T.T.-Y."/>
            <person name="Chang Q."/>
            <person name="Ding S."/>
            <person name="Wang X."/>
            <person name="Zhu J."/>
            <person name="Ruan X."/>
            <person name="Zhao L."/>
            <person name="Wei J."/>
            <person name="Que T."/>
            <person name="Du C."/>
            <person name="Cheng J."/>
            <person name="Dai P."/>
            <person name="Han X."/>
            <person name="Huang E."/>
            <person name="Gao Y."/>
            <person name="Liu J."/>
            <person name="Shao H."/>
            <person name="Ye R."/>
            <person name="Li L."/>
            <person name="Wei W."/>
            <person name="Wang X."/>
            <person name="Wang C."/>
            <person name="Huo Q."/>
            <person name="Li W."/>
            <person name="Guo W."/>
            <person name="Chen H."/>
            <person name="Chen S."/>
            <person name="Zhou L."/>
            <person name="Zhou L."/>
            <person name="Ni X."/>
            <person name="Tian J."/>
            <person name="Zhou Y."/>
            <person name="Sheng Y."/>
            <person name="Liu T."/>
            <person name="Pan Y."/>
            <person name="Xia L."/>
            <person name="Li J."/>
            <person name="Zhao F."/>
            <person name="Cao W."/>
        </authorList>
    </citation>
    <scope>NUCLEOTIDE SEQUENCE</scope>
    <source>
        <strain evidence="1">Rmic-2018</strain>
        <tissue evidence="1">Larvae</tissue>
    </source>
</reference>
<sequence length="145" mass="16802">MQHFTDSEFLARYRFTKSSVKKLLERLTFEESCSMCGHPLPPELQLLITLRFHAAGTFQVLMGDFVNVSQLTVSHVIERVARRIAKHLFPVVVNFFNSYDKFRETMVKFYRITKFPGVTGFIDSTHVRIKSPGGPNGEVYRNRWG</sequence>
<comment type="caution">
    <text evidence="1">The sequence shown here is derived from an EMBL/GenBank/DDBJ whole genome shotgun (WGS) entry which is preliminary data.</text>
</comment>
<dbReference type="EMBL" id="JABSTU010000006">
    <property type="protein sequence ID" value="KAH8027832.1"/>
    <property type="molecule type" value="Genomic_DNA"/>
</dbReference>
<proteinExistence type="predicted"/>
<evidence type="ECO:0000313" key="1">
    <source>
        <dbReference type="EMBL" id="KAH8027832.1"/>
    </source>
</evidence>
<gene>
    <name evidence="1" type="ORF">HPB51_010478</name>
</gene>
<evidence type="ECO:0008006" key="3">
    <source>
        <dbReference type="Google" id="ProtNLM"/>
    </source>
</evidence>
<name>A0A9J6E1D7_RHIMP</name>